<dbReference type="EnsemblPlants" id="Pp3c8_25350V3.2">
    <property type="protein sequence ID" value="Pp3c8_25350V3.2"/>
    <property type="gene ID" value="Pp3c8_25350"/>
</dbReference>
<dbReference type="AlphaFoldDB" id="A0A7I4ELY0"/>
<reference evidence="2" key="3">
    <citation type="submission" date="2020-12" db="UniProtKB">
        <authorList>
            <consortium name="EnsemblPlants"/>
        </authorList>
    </citation>
    <scope>IDENTIFICATION</scope>
</reference>
<evidence type="ECO:0000313" key="3">
    <source>
        <dbReference type="Proteomes" id="UP000006727"/>
    </source>
</evidence>
<keyword evidence="3" id="KW-1185">Reference proteome</keyword>
<feature type="region of interest" description="Disordered" evidence="1">
    <location>
        <begin position="56"/>
        <end position="89"/>
    </location>
</feature>
<sequence>MNMEEFLKNIWMAEDSHMMMAAMGSRQELIMLLRQGLVILLQTLSKKMVEEVWKKNNSTKASQCGSSNESWQRSRNTQHLVHKNQGTFL</sequence>
<evidence type="ECO:0000256" key="1">
    <source>
        <dbReference type="SAM" id="MobiDB-lite"/>
    </source>
</evidence>
<reference evidence="2 3" key="1">
    <citation type="journal article" date="2008" name="Science">
        <title>The Physcomitrella genome reveals evolutionary insights into the conquest of land by plants.</title>
        <authorList>
            <person name="Rensing S."/>
            <person name="Lang D."/>
            <person name="Zimmer A."/>
            <person name="Terry A."/>
            <person name="Salamov A."/>
            <person name="Shapiro H."/>
            <person name="Nishiyama T."/>
            <person name="Perroud P.-F."/>
            <person name="Lindquist E."/>
            <person name="Kamisugi Y."/>
            <person name="Tanahashi T."/>
            <person name="Sakakibara K."/>
            <person name="Fujita T."/>
            <person name="Oishi K."/>
            <person name="Shin-I T."/>
            <person name="Kuroki Y."/>
            <person name="Toyoda A."/>
            <person name="Suzuki Y."/>
            <person name="Hashimoto A."/>
            <person name="Yamaguchi K."/>
            <person name="Sugano A."/>
            <person name="Kohara Y."/>
            <person name="Fujiyama A."/>
            <person name="Anterola A."/>
            <person name="Aoki S."/>
            <person name="Ashton N."/>
            <person name="Barbazuk W.B."/>
            <person name="Barker E."/>
            <person name="Bennetzen J."/>
            <person name="Bezanilla M."/>
            <person name="Blankenship R."/>
            <person name="Cho S.H."/>
            <person name="Dutcher S."/>
            <person name="Estelle M."/>
            <person name="Fawcett J.A."/>
            <person name="Gundlach H."/>
            <person name="Hanada K."/>
            <person name="Heyl A."/>
            <person name="Hicks K.A."/>
            <person name="Hugh J."/>
            <person name="Lohr M."/>
            <person name="Mayer K."/>
            <person name="Melkozernov A."/>
            <person name="Murata T."/>
            <person name="Nelson D."/>
            <person name="Pils B."/>
            <person name="Prigge M."/>
            <person name="Reiss B."/>
            <person name="Renner T."/>
            <person name="Rombauts S."/>
            <person name="Rushton P."/>
            <person name="Sanderfoot A."/>
            <person name="Schween G."/>
            <person name="Shiu S.-H."/>
            <person name="Stueber K."/>
            <person name="Theodoulou F.L."/>
            <person name="Tu H."/>
            <person name="Van de Peer Y."/>
            <person name="Verrier P.J."/>
            <person name="Waters E."/>
            <person name="Wood A."/>
            <person name="Yang L."/>
            <person name="Cove D."/>
            <person name="Cuming A."/>
            <person name="Hasebe M."/>
            <person name="Lucas S."/>
            <person name="Mishler D.B."/>
            <person name="Reski R."/>
            <person name="Grigoriev I."/>
            <person name="Quatrano R.S."/>
            <person name="Boore J.L."/>
        </authorList>
    </citation>
    <scope>NUCLEOTIDE SEQUENCE [LARGE SCALE GENOMIC DNA]</scope>
    <source>
        <strain evidence="2 3">cv. Gransden 2004</strain>
    </source>
</reference>
<accession>A0A7I4ELY0</accession>
<proteinExistence type="predicted"/>
<reference evidence="2 3" key="2">
    <citation type="journal article" date="2018" name="Plant J.">
        <title>The Physcomitrella patens chromosome-scale assembly reveals moss genome structure and evolution.</title>
        <authorList>
            <person name="Lang D."/>
            <person name="Ullrich K.K."/>
            <person name="Murat F."/>
            <person name="Fuchs J."/>
            <person name="Jenkins J."/>
            <person name="Haas F.B."/>
            <person name="Piednoel M."/>
            <person name="Gundlach H."/>
            <person name="Van Bel M."/>
            <person name="Meyberg R."/>
            <person name="Vives C."/>
            <person name="Morata J."/>
            <person name="Symeonidi A."/>
            <person name="Hiss M."/>
            <person name="Muchero W."/>
            <person name="Kamisugi Y."/>
            <person name="Saleh O."/>
            <person name="Blanc G."/>
            <person name="Decker E.L."/>
            <person name="van Gessel N."/>
            <person name="Grimwood J."/>
            <person name="Hayes R.D."/>
            <person name="Graham S.W."/>
            <person name="Gunter L.E."/>
            <person name="McDaniel S.F."/>
            <person name="Hoernstein S.N.W."/>
            <person name="Larsson A."/>
            <person name="Li F.W."/>
            <person name="Perroud P.F."/>
            <person name="Phillips J."/>
            <person name="Ranjan P."/>
            <person name="Rokshar D.S."/>
            <person name="Rothfels C.J."/>
            <person name="Schneider L."/>
            <person name="Shu S."/>
            <person name="Stevenson D.W."/>
            <person name="Thummler F."/>
            <person name="Tillich M."/>
            <person name="Villarreal Aguilar J.C."/>
            <person name="Widiez T."/>
            <person name="Wong G.K."/>
            <person name="Wymore A."/>
            <person name="Zhang Y."/>
            <person name="Zimmer A.D."/>
            <person name="Quatrano R.S."/>
            <person name="Mayer K.F.X."/>
            <person name="Goodstein D."/>
            <person name="Casacuberta J.M."/>
            <person name="Vandepoele K."/>
            <person name="Reski R."/>
            <person name="Cuming A.C."/>
            <person name="Tuskan G.A."/>
            <person name="Maumus F."/>
            <person name="Salse J."/>
            <person name="Schmutz J."/>
            <person name="Rensing S.A."/>
        </authorList>
    </citation>
    <scope>NUCLEOTIDE SEQUENCE [LARGE SCALE GENOMIC DNA]</scope>
    <source>
        <strain evidence="2 3">cv. Gransden 2004</strain>
    </source>
</reference>
<dbReference type="EMBL" id="ABEU02000008">
    <property type="status" value="NOT_ANNOTATED_CDS"/>
    <property type="molecule type" value="Genomic_DNA"/>
</dbReference>
<dbReference type="InParanoid" id="A0A7I4ELY0"/>
<organism evidence="2 3">
    <name type="scientific">Physcomitrium patens</name>
    <name type="common">Spreading-leaved earth moss</name>
    <name type="synonym">Physcomitrella patens</name>
    <dbReference type="NCBI Taxonomy" id="3218"/>
    <lineage>
        <taxon>Eukaryota</taxon>
        <taxon>Viridiplantae</taxon>
        <taxon>Streptophyta</taxon>
        <taxon>Embryophyta</taxon>
        <taxon>Bryophyta</taxon>
        <taxon>Bryophytina</taxon>
        <taxon>Bryopsida</taxon>
        <taxon>Funariidae</taxon>
        <taxon>Funariales</taxon>
        <taxon>Funariaceae</taxon>
        <taxon>Physcomitrium</taxon>
    </lineage>
</organism>
<name>A0A7I4ELY0_PHYPA</name>
<protein>
    <submittedName>
        <fullName evidence="2">Uncharacterized protein</fullName>
    </submittedName>
</protein>
<dbReference type="Proteomes" id="UP000006727">
    <property type="component" value="Chromosome 8"/>
</dbReference>
<dbReference type="Gramene" id="Pp3c8_25350V3.2">
    <property type="protein sequence ID" value="Pp3c8_25350V3.2"/>
    <property type="gene ID" value="Pp3c8_25350"/>
</dbReference>
<evidence type="ECO:0000313" key="2">
    <source>
        <dbReference type="EnsemblPlants" id="Pp3c8_25350V3.2"/>
    </source>
</evidence>